<proteinExistence type="predicted"/>
<name>A0A1Y2HLA0_9FUNG</name>
<reference evidence="2 3" key="1">
    <citation type="submission" date="2016-07" db="EMBL/GenBank/DDBJ databases">
        <title>Pervasive Adenine N6-methylation of Active Genes in Fungi.</title>
        <authorList>
            <consortium name="DOE Joint Genome Institute"/>
            <person name="Mondo S.J."/>
            <person name="Dannebaum R.O."/>
            <person name="Kuo R.C."/>
            <person name="Labutti K."/>
            <person name="Haridas S."/>
            <person name="Kuo A."/>
            <person name="Salamov A."/>
            <person name="Ahrendt S.R."/>
            <person name="Lipzen A."/>
            <person name="Sullivan W."/>
            <person name="Andreopoulos W.B."/>
            <person name="Clum A."/>
            <person name="Lindquist E."/>
            <person name="Daum C."/>
            <person name="Ramamoorthy G.K."/>
            <person name="Gryganskyi A."/>
            <person name="Culley D."/>
            <person name="Magnuson J.K."/>
            <person name="James T.Y."/>
            <person name="O'Malley M.A."/>
            <person name="Stajich J.E."/>
            <person name="Spatafora J.W."/>
            <person name="Visel A."/>
            <person name="Grigoriev I.V."/>
        </authorList>
    </citation>
    <scope>NUCLEOTIDE SEQUENCE [LARGE SCALE GENOMIC DNA]</scope>
    <source>
        <strain evidence="2 3">PL171</strain>
    </source>
</reference>
<dbReference type="AlphaFoldDB" id="A0A1Y2HLA0"/>
<protein>
    <submittedName>
        <fullName evidence="2">Uncharacterized protein</fullName>
    </submittedName>
</protein>
<gene>
    <name evidence="2" type="ORF">BCR44DRAFT_1118765</name>
</gene>
<evidence type="ECO:0000313" key="3">
    <source>
        <dbReference type="Proteomes" id="UP000193411"/>
    </source>
</evidence>
<evidence type="ECO:0000256" key="1">
    <source>
        <dbReference type="SAM" id="MobiDB-lite"/>
    </source>
</evidence>
<keyword evidence="3" id="KW-1185">Reference proteome</keyword>
<accession>A0A1Y2HLA0</accession>
<organism evidence="2 3">
    <name type="scientific">Catenaria anguillulae PL171</name>
    <dbReference type="NCBI Taxonomy" id="765915"/>
    <lineage>
        <taxon>Eukaryota</taxon>
        <taxon>Fungi</taxon>
        <taxon>Fungi incertae sedis</taxon>
        <taxon>Blastocladiomycota</taxon>
        <taxon>Blastocladiomycetes</taxon>
        <taxon>Blastocladiales</taxon>
        <taxon>Catenariaceae</taxon>
        <taxon>Catenaria</taxon>
    </lineage>
</organism>
<feature type="region of interest" description="Disordered" evidence="1">
    <location>
        <begin position="60"/>
        <end position="98"/>
    </location>
</feature>
<dbReference type="Proteomes" id="UP000193411">
    <property type="component" value="Unassembled WGS sequence"/>
</dbReference>
<evidence type="ECO:0000313" key="2">
    <source>
        <dbReference type="EMBL" id="ORZ35368.1"/>
    </source>
</evidence>
<sequence>MPLAAVEHTVPSAALNQLAGRLKFSSVPDLVPDPFSLAHQLARYRPSPAHGLDFGIMPKPALTPYPAAGSGPRSAEPQSHLGPSQAENKGKSEVRPLL</sequence>
<comment type="caution">
    <text evidence="2">The sequence shown here is derived from an EMBL/GenBank/DDBJ whole genome shotgun (WGS) entry which is preliminary data.</text>
</comment>
<dbReference type="EMBL" id="MCFL01000022">
    <property type="protein sequence ID" value="ORZ35368.1"/>
    <property type="molecule type" value="Genomic_DNA"/>
</dbReference>
<feature type="compositionally biased region" description="Basic and acidic residues" evidence="1">
    <location>
        <begin position="88"/>
        <end position="98"/>
    </location>
</feature>